<dbReference type="EMBL" id="CAJZAG010000001">
    <property type="protein sequence ID" value="CAG9164393.1"/>
    <property type="molecule type" value="Genomic_DNA"/>
</dbReference>
<protein>
    <recommendedName>
        <fullName evidence="4">Tetratricopeptide repeat protein</fullName>
    </recommendedName>
</protein>
<evidence type="ECO:0000313" key="2">
    <source>
        <dbReference type="EMBL" id="CAG9164393.1"/>
    </source>
</evidence>
<dbReference type="InterPro" id="IPR011990">
    <property type="entry name" value="TPR-like_helical_dom_sf"/>
</dbReference>
<feature type="repeat" description="TPR" evidence="1">
    <location>
        <begin position="234"/>
        <end position="267"/>
    </location>
</feature>
<dbReference type="Gene3D" id="1.25.40.10">
    <property type="entry name" value="Tetratricopeptide repeat domain"/>
    <property type="match status" value="1"/>
</dbReference>
<dbReference type="InterPro" id="IPR019734">
    <property type="entry name" value="TPR_rpt"/>
</dbReference>
<evidence type="ECO:0000313" key="3">
    <source>
        <dbReference type="Proteomes" id="UP000706525"/>
    </source>
</evidence>
<dbReference type="Pfam" id="PF13432">
    <property type="entry name" value="TPR_16"/>
    <property type="match status" value="2"/>
</dbReference>
<organism evidence="2 3">
    <name type="scientific">Cupriavidus pampae</name>
    <dbReference type="NCBI Taxonomy" id="659251"/>
    <lineage>
        <taxon>Bacteria</taxon>
        <taxon>Pseudomonadati</taxon>
        <taxon>Pseudomonadota</taxon>
        <taxon>Betaproteobacteria</taxon>
        <taxon>Burkholderiales</taxon>
        <taxon>Burkholderiaceae</taxon>
        <taxon>Cupriavidus</taxon>
    </lineage>
</organism>
<dbReference type="InterPro" id="IPR052943">
    <property type="entry name" value="TMTC_O-mannosyl-trnsfr"/>
</dbReference>
<sequence length="301" mass="32880">MRDVQALLGISRTVVTALIAAGVVAPRRGPRREYRFTFQDVVLLRTAQSLRASHVPTRHITRSLRRLQELGQPGQPPTGVRVAAAGRDVTVRDRQGQWQVDTGQFVLDFDRPDTRPERGGGRATGAGAVLVMQRPTTRGEAARKASAPGACLPSELADPAEVPQLDAAAEFERGVAIEADAPDDAKVAYARALQADPMYLDAYLNLGCLLCDSGCFEEAVVLYRAALQRLPDHPVLHFNLGVALEDAGRQREALASYHACIDLAPDFADAHYNAARLHEALGDPHRAIRHYNQYRKLEPTV</sequence>
<dbReference type="PANTHER" id="PTHR44809">
    <property type="match status" value="1"/>
</dbReference>
<name>A0ABN7XWB9_9BURK</name>
<accession>A0ABN7XWB9</accession>
<dbReference type="PROSITE" id="PS50005">
    <property type="entry name" value="TPR"/>
    <property type="match status" value="2"/>
</dbReference>
<keyword evidence="3" id="KW-1185">Reference proteome</keyword>
<proteinExistence type="predicted"/>
<gene>
    <name evidence="2" type="ORF">LMG32289_00736</name>
</gene>
<dbReference type="SUPFAM" id="SSF48452">
    <property type="entry name" value="TPR-like"/>
    <property type="match status" value="1"/>
</dbReference>
<evidence type="ECO:0008006" key="4">
    <source>
        <dbReference type="Google" id="ProtNLM"/>
    </source>
</evidence>
<comment type="caution">
    <text evidence="2">The sequence shown here is derived from an EMBL/GenBank/DDBJ whole genome shotgun (WGS) entry which is preliminary data.</text>
</comment>
<feature type="repeat" description="TPR" evidence="1">
    <location>
        <begin position="200"/>
        <end position="233"/>
    </location>
</feature>
<reference evidence="2 3" key="1">
    <citation type="submission" date="2021-08" db="EMBL/GenBank/DDBJ databases">
        <authorList>
            <person name="Peeters C."/>
        </authorList>
    </citation>
    <scope>NUCLEOTIDE SEQUENCE [LARGE SCALE GENOMIC DNA]</scope>
    <source>
        <strain evidence="2 3">LMG 32289</strain>
    </source>
</reference>
<keyword evidence="1" id="KW-0802">TPR repeat</keyword>
<dbReference type="PROSITE" id="PS50293">
    <property type="entry name" value="TPR_REGION"/>
    <property type="match status" value="1"/>
</dbReference>
<dbReference type="Proteomes" id="UP000706525">
    <property type="component" value="Unassembled WGS sequence"/>
</dbReference>
<dbReference type="SMART" id="SM00028">
    <property type="entry name" value="TPR"/>
    <property type="match status" value="3"/>
</dbReference>
<dbReference type="PANTHER" id="PTHR44809:SF1">
    <property type="entry name" value="PROTEIN O-MANNOSYL-TRANSFERASE TMTC1"/>
    <property type="match status" value="1"/>
</dbReference>
<evidence type="ECO:0000256" key="1">
    <source>
        <dbReference type="PROSITE-ProRule" id="PRU00339"/>
    </source>
</evidence>